<dbReference type="Proteomes" id="UP001331761">
    <property type="component" value="Unassembled WGS sequence"/>
</dbReference>
<accession>A0AAN8ETY6</accession>
<name>A0AAN8ETY6_TRICO</name>
<evidence type="ECO:0000313" key="2">
    <source>
        <dbReference type="Proteomes" id="UP001331761"/>
    </source>
</evidence>
<keyword evidence="2" id="KW-1185">Reference proteome</keyword>
<organism evidence="1 2">
    <name type="scientific">Trichostrongylus colubriformis</name>
    <name type="common">Black scour worm</name>
    <dbReference type="NCBI Taxonomy" id="6319"/>
    <lineage>
        <taxon>Eukaryota</taxon>
        <taxon>Metazoa</taxon>
        <taxon>Ecdysozoa</taxon>
        <taxon>Nematoda</taxon>
        <taxon>Chromadorea</taxon>
        <taxon>Rhabditida</taxon>
        <taxon>Rhabditina</taxon>
        <taxon>Rhabditomorpha</taxon>
        <taxon>Strongyloidea</taxon>
        <taxon>Trichostrongylidae</taxon>
        <taxon>Trichostrongylus</taxon>
    </lineage>
</organism>
<sequence length="100" mass="11524">MSAPHLHFPQPDRFIIDTALKKYQAALVEHIKLRNPALDHNEVTERVSILLETIPFLEVAAQHCAFHWSVVTINNDGNMRGQLTNDIYIQTKRFFQADGR</sequence>
<protein>
    <submittedName>
        <fullName evidence="1">Uncharacterized protein</fullName>
    </submittedName>
</protein>
<gene>
    <name evidence="1" type="ORF">GCK32_006514</name>
</gene>
<proteinExistence type="predicted"/>
<comment type="caution">
    <text evidence="1">The sequence shown here is derived from an EMBL/GenBank/DDBJ whole genome shotgun (WGS) entry which is preliminary data.</text>
</comment>
<dbReference type="EMBL" id="WIXE01023139">
    <property type="protein sequence ID" value="KAK5966780.1"/>
    <property type="molecule type" value="Genomic_DNA"/>
</dbReference>
<dbReference type="AlphaFoldDB" id="A0AAN8ETY6"/>
<evidence type="ECO:0000313" key="1">
    <source>
        <dbReference type="EMBL" id="KAK5966780.1"/>
    </source>
</evidence>
<reference evidence="1 2" key="1">
    <citation type="submission" date="2019-10" db="EMBL/GenBank/DDBJ databases">
        <title>Assembly and Annotation for the nematode Trichostrongylus colubriformis.</title>
        <authorList>
            <person name="Martin J."/>
        </authorList>
    </citation>
    <scope>NUCLEOTIDE SEQUENCE [LARGE SCALE GENOMIC DNA]</scope>
    <source>
        <strain evidence="1">G859</strain>
        <tissue evidence="1">Whole worm</tissue>
    </source>
</reference>